<dbReference type="AlphaFoldDB" id="A0A5J9TF76"/>
<gene>
    <name evidence="2" type="ORF">EJB05_43540</name>
</gene>
<proteinExistence type="predicted"/>
<keyword evidence="1" id="KW-0812">Transmembrane</keyword>
<dbReference type="Gramene" id="TVU10036">
    <property type="protein sequence ID" value="TVU10036"/>
    <property type="gene ID" value="EJB05_43540"/>
</dbReference>
<evidence type="ECO:0000313" key="2">
    <source>
        <dbReference type="EMBL" id="TVU10036.1"/>
    </source>
</evidence>
<feature type="non-terminal residue" evidence="2">
    <location>
        <position position="1"/>
    </location>
</feature>
<organism evidence="2 3">
    <name type="scientific">Eragrostis curvula</name>
    <name type="common">weeping love grass</name>
    <dbReference type="NCBI Taxonomy" id="38414"/>
    <lineage>
        <taxon>Eukaryota</taxon>
        <taxon>Viridiplantae</taxon>
        <taxon>Streptophyta</taxon>
        <taxon>Embryophyta</taxon>
        <taxon>Tracheophyta</taxon>
        <taxon>Spermatophyta</taxon>
        <taxon>Magnoliopsida</taxon>
        <taxon>Liliopsida</taxon>
        <taxon>Poales</taxon>
        <taxon>Poaceae</taxon>
        <taxon>PACMAD clade</taxon>
        <taxon>Chloridoideae</taxon>
        <taxon>Eragrostideae</taxon>
        <taxon>Eragrostidinae</taxon>
        <taxon>Eragrostis</taxon>
    </lineage>
</organism>
<sequence>MKASILFPYVFTAVVICDLESVWSGFLGVVPFAMLSCVKDTSFIACYCWSIKRSGTQNSERLDRRRALVGGISICETGCQEKLAENNLFIASDKSASASV</sequence>
<protein>
    <submittedName>
        <fullName evidence="2">Uncharacterized protein</fullName>
    </submittedName>
</protein>
<feature type="transmembrane region" description="Helical" evidence="1">
    <location>
        <begin position="6"/>
        <end position="30"/>
    </location>
</feature>
<keyword evidence="3" id="KW-1185">Reference proteome</keyword>
<dbReference type="Proteomes" id="UP000324897">
    <property type="component" value="Chromosome 3"/>
</dbReference>
<evidence type="ECO:0000256" key="1">
    <source>
        <dbReference type="SAM" id="Phobius"/>
    </source>
</evidence>
<keyword evidence="1" id="KW-0472">Membrane</keyword>
<name>A0A5J9TF76_9POAL</name>
<accession>A0A5J9TF76</accession>
<comment type="caution">
    <text evidence="2">The sequence shown here is derived from an EMBL/GenBank/DDBJ whole genome shotgun (WGS) entry which is preliminary data.</text>
</comment>
<keyword evidence="1" id="KW-1133">Transmembrane helix</keyword>
<reference evidence="2 3" key="1">
    <citation type="journal article" date="2019" name="Sci. Rep.">
        <title>A high-quality genome of Eragrostis curvula grass provides insights into Poaceae evolution and supports new strategies to enhance forage quality.</title>
        <authorList>
            <person name="Carballo J."/>
            <person name="Santos B.A.C.M."/>
            <person name="Zappacosta D."/>
            <person name="Garbus I."/>
            <person name="Selva J.P."/>
            <person name="Gallo C.A."/>
            <person name="Diaz A."/>
            <person name="Albertini E."/>
            <person name="Caccamo M."/>
            <person name="Echenique V."/>
        </authorList>
    </citation>
    <scope>NUCLEOTIDE SEQUENCE [LARGE SCALE GENOMIC DNA]</scope>
    <source>
        <strain evidence="3">cv. Victoria</strain>
        <tissue evidence="2">Leaf</tissue>
    </source>
</reference>
<evidence type="ECO:0000313" key="3">
    <source>
        <dbReference type="Proteomes" id="UP000324897"/>
    </source>
</evidence>
<dbReference type="EMBL" id="RWGY01000039">
    <property type="protein sequence ID" value="TVU10036.1"/>
    <property type="molecule type" value="Genomic_DNA"/>
</dbReference>